<name>A0A7H8QXE6_TALRU</name>
<sequence length="93" mass="10407">MCSRSATYDHKRTDGTMTSTWIYTVPKNPSNLALTRQNLTMDLTSVDLLISDDLCGDSCTERLAISWAVILRFNTGANNFSWYIARGQAVRLA</sequence>
<dbReference type="KEGG" id="trg:TRUGW13939_05909"/>
<dbReference type="RefSeq" id="XP_035344960.1">
    <property type="nucleotide sequence ID" value="XM_035489067.1"/>
</dbReference>
<dbReference type="EMBL" id="CP055900">
    <property type="protein sequence ID" value="QKX58782.1"/>
    <property type="molecule type" value="Genomic_DNA"/>
</dbReference>
<proteinExistence type="predicted"/>
<dbReference type="GeneID" id="55993406"/>
<accession>A0A7H8QXE6</accession>
<reference evidence="2" key="1">
    <citation type="submission" date="2020-06" db="EMBL/GenBank/DDBJ databases">
        <title>A chromosome-scale genome assembly of Talaromyces rugulosus W13939.</title>
        <authorList>
            <person name="Wang B."/>
            <person name="Guo L."/>
            <person name="Ye K."/>
            <person name="Wang L."/>
        </authorList>
    </citation>
    <scope>NUCLEOTIDE SEQUENCE [LARGE SCALE GENOMIC DNA]</scope>
    <source>
        <strain evidence="2">W13939</strain>
    </source>
</reference>
<protein>
    <submittedName>
        <fullName evidence="1">Uncharacterized protein</fullName>
    </submittedName>
</protein>
<organism evidence="1 2">
    <name type="scientific">Talaromyces rugulosus</name>
    <name type="common">Penicillium rugulosum</name>
    <dbReference type="NCBI Taxonomy" id="121627"/>
    <lineage>
        <taxon>Eukaryota</taxon>
        <taxon>Fungi</taxon>
        <taxon>Dikarya</taxon>
        <taxon>Ascomycota</taxon>
        <taxon>Pezizomycotina</taxon>
        <taxon>Eurotiomycetes</taxon>
        <taxon>Eurotiomycetidae</taxon>
        <taxon>Eurotiales</taxon>
        <taxon>Trichocomaceae</taxon>
        <taxon>Talaromyces</taxon>
        <taxon>Talaromyces sect. Islandici</taxon>
    </lineage>
</organism>
<dbReference type="AlphaFoldDB" id="A0A7H8QXE6"/>
<dbReference type="Proteomes" id="UP000509510">
    <property type="component" value="Chromosome III"/>
</dbReference>
<evidence type="ECO:0000313" key="1">
    <source>
        <dbReference type="EMBL" id="QKX58782.1"/>
    </source>
</evidence>
<keyword evidence="2" id="KW-1185">Reference proteome</keyword>
<gene>
    <name evidence="1" type="ORF">TRUGW13939_05909</name>
</gene>
<evidence type="ECO:0000313" key="2">
    <source>
        <dbReference type="Proteomes" id="UP000509510"/>
    </source>
</evidence>